<dbReference type="AlphaFoldDB" id="A0AAV4URP1"/>
<dbReference type="EMBL" id="BPLQ01011800">
    <property type="protein sequence ID" value="GIY60448.1"/>
    <property type="molecule type" value="Genomic_DNA"/>
</dbReference>
<protein>
    <submittedName>
        <fullName evidence="1">Uncharacterized protein</fullName>
    </submittedName>
</protein>
<name>A0AAV4URP1_9ARAC</name>
<comment type="caution">
    <text evidence="1">The sequence shown here is derived from an EMBL/GenBank/DDBJ whole genome shotgun (WGS) entry which is preliminary data.</text>
</comment>
<accession>A0AAV4URP1</accession>
<organism evidence="1 2">
    <name type="scientific">Caerostris darwini</name>
    <dbReference type="NCBI Taxonomy" id="1538125"/>
    <lineage>
        <taxon>Eukaryota</taxon>
        <taxon>Metazoa</taxon>
        <taxon>Ecdysozoa</taxon>
        <taxon>Arthropoda</taxon>
        <taxon>Chelicerata</taxon>
        <taxon>Arachnida</taxon>
        <taxon>Araneae</taxon>
        <taxon>Araneomorphae</taxon>
        <taxon>Entelegynae</taxon>
        <taxon>Araneoidea</taxon>
        <taxon>Araneidae</taxon>
        <taxon>Caerostris</taxon>
    </lineage>
</organism>
<gene>
    <name evidence="1" type="ORF">CDAR_620731</name>
</gene>
<keyword evidence="2" id="KW-1185">Reference proteome</keyword>
<sequence>MNLLRRDWVRIYPHLRWSFGGKRPIAATFASLNYPLPPQEATAEGGEGWMEDTPSHHCLDPSIPSLSSPGSSLPRIWGKRGWGRAQTLKLNNGAMHWLYPEF</sequence>
<proteinExistence type="predicted"/>
<reference evidence="1 2" key="1">
    <citation type="submission" date="2021-06" db="EMBL/GenBank/DDBJ databases">
        <title>Caerostris darwini draft genome.</title>
        <authorList>
            <person name="Kono N."/>
            <person name="Arakawa K."/>
        </authorList>
    </citation>
    <scope>NUCLEOTIDE SEQUENCE [LARGE SCALE GENOMIC DNA]</scope>
</reference>
<evidence type="ECO:0000313" key="1">
    <source>
        <dbReference type="EMBL" id="GIY60448.1"/>
    </source>
</evidence>
<evidence type="ECO:0000313" key="2">
    <source>
        <dbReference type="Proteomes" id="UP001054837"/>
    </source>
</evidence>
<dbReference type="Proteomes" id="UP001054837">
    <property type="component" value="Unassembled WGS sequence"/>
</dbReference>